<keyword evidence="2" id="KW-1185">Reference proteome</keyword>
<gene>
    <name evidence="1" type="ORF">IP91_01736</name>
</gene>
<dbReference type="Proteomes" id="UP000318431">
    <property type="component" value="Unassembled WGS sequence"/>
</dbReference>
<comment type="caution">
    <text evidence="1">The sequence shown here is derived from an EMBL/GenBank/DDBJ whole genome shotgun (WGS) entry which is preliminary data.</text>
</comment>
<evidence type="ECO:0000313" key="2">
    <source>
        <dbReference type="Proteomes" id="UP000318431"/>
    </source>
</evidence>
<sequence length="61" mass="7685">MKLTRYVSEFEEFLNRYRDDHPGMEDEQRRGWQIWWDHRLDLDAADRQKRDTVATKPYYYS</sequence>
<protein>
    <submittedName>
        <fullName evidence="1">Uncharacterized protein DUF3460</fullName>
    </submittedName>
</protein>
<proteinExistence type="predicted"/>
<dbReference type="InterPro" id="IPR021853">
    <property type="entry name" value="DUF3460"/>
</dbReference>
<dbReference type="RefSeq" id="WP_145648547.1">
    <property type="nucleotide sequence ID" value="NZ_VLLB01000002.1"/>
</dbReference>
<evidence type="ECO:0000313" key="1">
    <source>
        <dbReference type="EMBL" id="TWI67619.1"/>
    </source>
</evidence>
<dbReference type="Pfam" id="PF11943">
    <property type="entry name" value="DUF3460"/>
    <property type="match status" value="1"/>
</dbReference>
<organism evidence="1 2">
    <name type="scientific">Pseudoduganella lurida</name>
    <dbReference type="NCBI Taxonomy" id="1036180"/>
    <lineage>
        <taxon>Bacteria</taxon>
        <taxon>Pseudomonadati</taxon>
        <taxon>Pseudomonadota</taxon>
        <taxon>Betaproteobacteria</taxon>
        <taxon>Burkholderiales</taxon>
        <taxon>Oxalobacteraceae</taxon>
        <taxon>Telluria group</taxon>
        <taxon>Pseudoduganella</taxon>
    </lineage>
</organism>
<accession>A0A562REX5</accession>
<reference evidence="1 2" key="1">
    <citation type="journal article" date="2015" name="Stand. Genomic Sci.">
        <title>Genomic Encyclopedia of Bacterial and Archaeal Type Strains, Phase III: the genomes of soil and plant-associated and newly described type strains.</title>
        <authorList>
            <person name="Whitman W.B."/>
            <person name="Woyke T."/>
            <person name="Klenk H.P."/>
            <person name="Zhou Y."/>
            <person name="Lilburn T.G."/>
            <person name="Beck B.J."/>
            <person name="De Vos P."/>
            <person name="Vandamme P."/>
            <person name="Eisen J.A."/>
            <person name="Garrity G."/>
            <person name="Hugenholtz P."/>
            <person name="Kyrpides N.C."/>
        </authorList>
    </citation>
    <scope>NUCLEOTIDE SEQUENCE [LARGE SCALE GENOMIC DNA]</scope>
    <source>
        <strain evidence="1 2">CGMCC 1.10822</strain>
    </source>
</reference>
<dbReference type="AlphaFoldDB" id="A0A562REX5"/>
<name>A0A562REX5_9BURK</name>
<dbReference type="OrthoDB" id="5296692at2"/>
<dbReference type="EMBL" id="VLLB01000002">
    <property type="protein sequence ID" value="TWI67619.1"/>
    <property type="molecule type" value="Genomic_DNA"/>
</dbReference>